<reference evidence="2 3" key="1">
    <citation type="submission" date="2015-09" db="EMBL/GenBank/DDBJ databases">
        <title>Draft genome of the parasitic nematode Teladorsagia circumcincta isolate WARC Sus (inbred).</title>
        <authorList>
            <person name="Mitreva M."/>
        </authorList>
    </citation>
    <scope>NUCLEOTIDE SEQUENCE [LARGE SCALE GENOMIC DNA]</scope>
    <source>
        <strain evidence="2 3">S</strain>
    </source>
</reference>
<protein>
    <submittedName>
        <fullName evidence="2">Uncharacterized protein</fullName>
    </submittedName>
</protein>
<feature type="compositionally biased region" description="Basic and acidic residues" evidence="1">
    <location>
        <begin position="61"/>
        <end position="78"/>
    </location>
</feature>
<name>A0A2G9UDN4_TELCI</name>
<keyword evidence="3" id="KW-1185">Reference proteome</keyword>
<organism evidence="2 3">
    <name type="scientific">Teladorsagia circumcincta</name>
    <name type="common">Brown stomach worm</name>
    <name type="synonym">Ostertagia circumcincta</name>
    <dbReference type="NCBI Taxonomy" id="45464"/>
    <lineage>
        <taxon>Eukaryota</taxon>
        <taxon>Metazoa</taxon>
        <taxon>Ecdysozoa</taxon>
        <taxon>Nematoda</taxon>
        <taxon>Chromadorea</taxon>
        <taxon>Rhabditida</taxon>
        <taxon>Rhabditina</taxon>
        <taxon>Rhabditomorpha</taxon>
        <taxon>Strongyloidea</taxon>
        <taxon>Trichostrongylidae</taxon>
        <taxon>Teladorsagia</taxon>
    </lineage>
</organism>
<feature type="compositionally biased region" description="Low complexity" evidence="1">
    <location>
        <begin position="23"/>
        <end position="34"/>
    </location>
</feature>
<proteinExistence type="predicted"/>
<evidence type="ECO:0000256" key="1">
    <source>
        <dbReference type="SAM" id="MobiDB-lite"/>
    </source>
</evidence>
<feature type="region of interest" description="Disordered" evidence="1">
    <location>
        <begin position="1"/>
        <end position="115"/>
    </location>
</feature>
<evidence type="ECO:0000313" key="3">
    <source>
        <dbReference type="Proteomes" id="UP000230423"/>
    </source>
</evidence>
<dbReference type="Proteomes" id="UP000230423">
    <property type="component" value="Unassembled WGS sequence"/>
</dbReference>
<dbReference type="EMBL" id="KZ347152">
    <property type="protein sequence ID" value="PIO68321.1"/>
    <property type="molecule type" value="Genomic_DNA"/>
</dbReference>
<gene>
    <name evidence="2" type="ORF">TELCIR_09893</name>
</gene>
<dbReference type="OrthoDB" id="5890903at2759"/>
<accession>A0A2G9UDN4</accession>
<sequence length="145" mass="16739">MARTSGGPFRYNLQERSEGWSGGRSRCSICGRGRQMSLNKEDTKRRLTMGVDEERDVGWAAEDREPLRRRSDSRDRAETRRRRSLSQEAPRMTRQVSDTALNSPDADHNENPNLFEDEYCEGGLRKSSVIVYRDSRGRFARGPRN</sequence>
<dbReference type="AlphaFoldDB" id="A0A2G9UDN4"/>
<evidence type="ECO:0000313" key="2">
    <source>
        <dbReference type="EMBL" id="PIO68321.1"/>
    </source>
</evidence>